<evidence type="ECO:0000256" key="3">
    <source>
        <dbReference type="ARBA" id="ARBA00022475"/>
    </source>
</evidence>
<evidence type="ECO:0000256" key="4">
    <source>
        <dbReference type="ARBA" id="ARBA00022679"/>
    </source>
</evidence>
<name>A0A369AW81_9ENTE</name>
<dbReference type="PANTHER" id="PTHR37316:SF3">
    <property type="entry name" value="TEICHOIC ACID GLYCEROL-PHOSPHATE TRANSFERASE"/>
    <property type="match status" value="1"/>
</dbReference>
<keyword evidence="7" id="KW-0472">Membrane</keyword>
<evidence type="ECO:0000256" key="5">
    <source>
        <dbReference type="ARBA" id="ARBA00022729"/>
    </source>
</evidence>
<comment type="subcellular location">
    <subcellularLocation>
        <location evidence="1">Cell membrane</location>
        <topology evidence="1">Peripheral membrane protein</topology>
    </subcellularLocation>
</comment>
<keyword evidence="6" id="KW-0777">Teichoic acid biosynthesis</keyword>
<evidence type="ECO:0000256" key="1">
    <source>
        <dbReference type="ARBA" id="ARBA00004202"/>
    </source>
</evidence>
<dbReference type="PANTHER" id="PTHR37316">
    <property type="entry name" value="TEICHOIC ACID GLYCEROL-PHOSPHATE PRIMASE"/>
    <property type="match status" value="1"/>
</dbReference>
<evidence type="ECO:0000313" key="8">
    <source>
        <dbReference type="EMBL" id="RSU02234.1"/>
    </source>
</evidence>
<keyword evidence="5" id="KW-0732">Signal</keyword>
<dbReference type="GO" id="GO:0047355">
    <property type="term" value="F:CDP-glycerol glycerophosphotransferase activity"/>
    <property type="evidence" value="ECO:0007669"/>
    <property type="project" value="InterPro"/>
</dbReference>
<dbReference type="InterPro" id="IPR001296">
    <property type="entry name" value="Glyco_trans_1"/>
</dbReference>
<sequence>MSIISHGARLVGATILPKVSYYRGLVDKYTKFFINETVEKNTILYESRDGKSMTDSPLAIFEYLLKVDKEQSYTHIWSVTKNEELEKIKSLYKDHKNVIFVTRNSESYLKWLAKAEYLINNSTFQPFVTIKKDQTYINTWHGTPLKTMGFDIPGNPANAKNVVRNFYMADFLISPNHHTTNMFLKSYRLNDNYSGKIIESGYPRIDQTFDKNKDELLKLLFDFDITLDLSKKIMLYTPTCKLNDPATFSDEVKQIQSEMELVREKFDDSYNVLVKVHPFLYDEAKKNVALRPFLIPDVIDTNKLLGITDLLITDYSSIFFDYLVTDKPILFYCWDDDLYSNQRGKYFEYEELPGAVAFNIDELLVNIENLENDVTNYQANYDKCKEKFVCYDDGFVTERIVNIIFNKKSLPNVVVIGPDTTKKSLLIYPGGLRNNGITSSFLNLMQTIDYSQYRVVLLLDNLSMPEQIKNVASVPENVTLLFRYDVPLFTIKEHYRDLKIHFNGVKKGKEEQYPEEIYKRELNRLMGTPNFDVAIDFSGYSLHWSKLILASQTKHYVCYLHSDMKLDQERTVNGKKIHKINLLGQFSVYDRYDKLVSVSESIMEINKEQLKEYAAAEKFTYATNTINIKKILTINEQRPIVKEVAQTIMFVRSGRLNRPEKKLLIKSTRPDMTLGSIKEKYLTSDEVSVLGKFVYQDETYYKISQDHIYLGWIKAKEVSVSPVSILSEKSVSNFGKLNTYTDDDFYSEPIGLEKSVPLSTAAELRNVYVDITKEVVTEEGTSVLVTLKGKDLGWVPKNKITWSKKLSPNKKASLIVKILRQLVKVPNHLQHKDKLKEIAIRPLKKEILSGYYRQAEVKALTAYEKPMETINPIQLGEVEVLYVKSLSTTSNGRWFEILTENHKTLWIKEENLKLTSLKDEEIIFEKEAMYIATSKELLITVYPTLSDCIKNKGQEIKALTQYQVIKEAKTSLERDFLLVSYEGKELWVGKEDLVFEEVTGITNAEGQVFSYPNPDVSNIVTVGRLSPEKNQIVLIQAFSEYQKTYPKSHLYVIGAGVEAAKLEKEISTLGLKEKVTLLGQVYNPFEFMKQCDIFALTSLYEGQSLVLVEALTLQMKCVSTDIPACRDVLQNGEYGLLTKTNDVKGVTDGLISMMSKEQSDFKNFDPYEYNELALKEFYKQLEG</sequence>
<dbReference type="PROSITE" id="PS51780">
    <property type="entry name" value="GW"/>
    <property type="match status" value="1"/>
</dbReference>
<reference evidence="8 9" key="1">
    <citation type="submission" date="2017-05" db="EMBL/GenBank/DDBJ databases">
        <title>Vagococcus spp. assemblies.</title>
        <authorList>
            <person name="Gulvik C.A."/>
        </authorList>
    </citation>
    <scope>NUCLEOTIDE SEQUENCE [LARGE SCALE GENOMIC DNA]</scope>
    <source>
        <strain evidence="8 9">NCFB 2497</strain>
    </source>
</reference>
<keyword evidence="3" id="KW-1003">Cell membrane</keyword>
<gene>
    <name evidence="8" type="ORF">CBF32_06510</name>
</gene>
<dbReference type="InterPro" id="IPR051612">
    <property type="entry name" value="Teichoic_Acid_Biosynth"/>
</dbReference>
<dbReference type="GO" id="GO:0019350">
    <property type="term" value="P:teichoic acid biosynthetic process"/>
    <property type="evidence" value="ECO:0007669"/>
    <property type="project" value="UniProtKB-KW"/>
</dbReference>
<dbReference type="EMBL" id="NGJX01000005">
    <property type="protein sequence ID" value="RSU02234.1"/>
    <property type="molecule type" value="Genomic_DNA"/>
</dbReference>
<dbReference type="Gene3D" id="3.40.50.11820">
    <property type="match status" value="1"/>
</dbReference>
<dbReference type="Pfam" id="PF00534">
    <property type="entry name" value="Glycos_transf_1"/>
    <property type="match status" value="1"/>
</dbReference>
<comment type="caution">
    <text evidence="8">The sequence shown here is derived from an EMBL/GenBank/DDBJ whole genome shotgun (WGS) entry which is preliminary data.</text>
</comment>
<dbReference type="GO" id="GO:0005886">
    <property type="term" value="C:plasma membrane"/>
    <property type="evidence" value="ECO:0007669"/>
    <property type="project" value="UniProtKB-SubCell"/>
</dbReference>
<dbReference type="GeneID" id="63146301"/>
<dbReference type="InterPro" id="IPR025987">
    <property type="entry name" value="GW_dom"/>
</dbReference>
<evidence type="ECO:0000256" key="6">
    <source>
        <dbReference type="ARBA" id="ARBA00022944"/>
    </source>
</evidence>
<dbReference type="Gene3D" id="3.40.50.2000">
    <property type="entry name" value="Glycogen Phosphorylase B"/>
    <property type="match status" value="1"/>
</dbReference>
<accession>A0A369AW81</accession>
<proteinExistence type="inferred from homology"/>
<dbReference type="AlphaFoldDB" id="A0A369AW81"/>
<evidence type="ECO:0000256" key="7">
    <source>
        <dbReference type="ARBA" id="ARBA00023136"/>
    </source>
</evidence>
<dbReference type="SUPFAM" id="SSF82057">
    <property type="entry name" value="Prokaryotic SH3-related domain"/>
    <property type="match status" value="1"/>
</dbReference>
<dbReference type="CDD" id="cd03811">
    <property type="entry name" value="GT4_GT28_WabH-like"/>
    <property type="match status" value="1"/>
</dbReference>
<evidence type="ECO:0000313" key="9">
    <source>
        <dbReference type="Proteomes" id="UP000288197"/>
    </source>
</evidence>
<dbReference type="Gene3D" id="2.30.30.170">
    <property type="match status" value="1"/>
</dbReference>
<organism evidence="8 9">
    <name type="scientific">Vagococcus fluvialis</name>
    <dbReference type="NCBI Taxonomy" id="2738"/>
    <lineage>
        <taxon>Bacteria</taxon>
        <taxon>Bacillati</taxon>
        <taxon>Bacillota</taxon>
        <taxon>Bacilli</taxon>
        <taxon>Lactobacillales</taxon>
        <taxon>Enterococcaceae</taxon>
        <taxon>Vagococcus</taxon>
    </lineage>
</organism>
<comment type="similarity">
    <text evidence="2">Belongs to the CDP-glycerol glycerophosphotransferase family.</text>
</comment>
<keyword evidence="4" id="KW-0808">Transferase</keyword>
<dbReference type="InterPro" id="IPR007554">
    <property type="entry name" value="Glycerophosphate_synth"/>
</dbReference>
<dbReference type="Proteomes" id="UP000288197">
    <property type="component" value="Unassembled WGS sequence"/>
</dbReference>
<dbReference type="InterPro" id="IPR038200">
    <property type="entry name" value="GW_dom_sf"/>
</dbReference>
<protein>
    <submittedName>
        <fullName evidence="8">Uncharacterized protein</fullName>
    </submittedName>
</protein>
<keyword evidence="9" id="KW-1185">Reference proteome</keyword>
<dbReference type="InterPro" id="IPR043149">
    <property type="entry name" value="TagF_N"/>
</dbReference>
<dbReference type="Gene3D" id="3.40.50.12580">
    <property type="match status" value="1"/>
</dbReference>
<dbReference type="InterPro" id="IPR043148">
    <property type="entry name" value="TagF_C"/>
</dbReference>
<dbReference type="Pfam" id="PF04464">
    <property type="entry name" value="Glyphos_transf"/>
    <property type="match status" value="1"/>
</dbReference>
<dbReference type="RefSeq" id="WP_114289553.1">
    <property type="nucleotide sequence ID" value="NZ_NGJX01000005.1"/>
</dbReference>
<dbReference type="SUPFAM" id="SSF53756">
    <property type="entry name" value="UDP-Glycosyltransferase/glycogen phosphorylase"/>
    <property type="match status" value="2"/>
</dbReference>
<dbReference type="GO" id="GO:0016757">
    <property type="term" value="F:glycosyltransferase activity"/>
    <property type="evidence" value="ECO:0007669"/>
    <property type="project" value="InterPro"/>
</dbReference>
<dbReference type="Pfam" id="PF13457">
    <property type="entry name" value="GW"/>
    <property type="match status" value="4"/>
</dbReference>
<evidence type="ECO:0000256" key="2">
    <source>
        <dbReference type="ARBA" id="ARBA00010488"/>
    </source>
</evidence>
<dbReference type="OrthoDB" id="9804196at2"/>